<proteinExistence type="predicted"/>
<evidence type="ECO:0000313" key="2">
    <source>
        <dbReference type="Proteomes" id="UP001372338"/>
    </source>
</evidence>
<protein>
    <submittedName>
        <fullName evidence="1">Uncharacterized protein</fullName>
    </submittedName>
</protein>
<gene>
    <name evidence="1" type="ORF">RIF29_16218</name>
</gene>
<comment type="caution">
    <text evidence="1">The sequence shown here is derived from an EMBL/GenBank/DDBJ whole genome shotgun (WGS) entry which is preliminary data.</text>
</comment>
<sequence>MMYAQNPNFFQQSTFVSINSQNQQSCTANANYNDQFDYNSNVDKGKGNNFKGKGGKGRCGKNFVKCQLYGKPEHEALQCWHRFELLMGYGKLEQNNSKCNPHYHNMDKLECRNSCLILN</sequence>
<dbReference type="Proteomes" id="UP001372338">
    <property type="component" value="Unassembled WGS sequence"/>
</dbReference>
<name>A0AAN9IJN0_CROPI</name>
<reference evidence="1 2" key="1">
    <citation type="submission" date="2024-01" db="EMBL/GenBank/DDBJ databases">
        <title>The genomes of 5 underutilized Papilionoideae crops provide insights into root nodulation and disease resistanc.</title>
        <authorList>
            <person name="Yuan L."/>
        </authorList>
    </citation>
    <scope>NUCLEOTIDE SEQUENCE [LARGE SCALE GENOMIC DNA]</scope>
    <source>
        <strain evidence="1">ZHUSHIDOU_FW_LH</strain>
        <tissue evidence="1">Leaf</tissue>
    </source>
</reference>
<keyword evidence="2" id="KW-1185">Reference proteome</keyword>
<organism evidence="1 2">
    <name type="scientific">Crotalaria pallida</name>
    <name type="common">Smooth rattlebox</name>
    <name type="synonym">Crotalaria striata</name>
    <dbReference type="NCBI Taxonomy" id="3830"/>
    <lineage>
        <taxon>Eukaryota</taxon>
        <taxon>Viridiplantae</taxon>
        <taxon>Streptophyta</taxon>
        <taxon>Embryophyta</taxon>
        <taxon>Tracheophyta</taxon>
        <taxon>Spermatophyta</taxon>
        <taxon>Magnoliopsida</taxon>
        <taxon>eudicotyledons</taxon>
        <taxon>Gunneridae</taxon>
        <taxon>Pentapetalae</taxon>
        <taxon>rosids</taxon>
        <taxon>fabids</taxon>
        <taxon>Fabales</taxon>
        <taxon>Fabaceae</taxon>
        <taxon>Papilionoideae</taxon>
        <taxon>50 kb inversion clade</taxon>
        <taxon>genistoids sensu lato</taxon>
        <taxon>core genistoids</taxon>
        <taxon>Crotalarieae</taxon>
        <taxon>Crotalaria</taxon>
    </lineage>
</organism>
<evidence type="ECO:0000313" key="1">
    <source>
        <dbReference type="EMBL" id="KAK7275111.1"/>
    </source>
</evidence>
<dbReference type="EMBL" id="JAYWIO010000003">
    <property type="protein sequence ID" value="KAK7275111.1"/>
    <property type="molecule type" value="Genomic_DNA"/>
</dbReference>
<accession>A0AAN9IJN0</accession>
<dbReference type="AlphaFoldDB" id="A0AAN9IJN0"/>